<sequence length="293" mass="32845">PDWIITVGGRYDRYRFKVTDNLRNGGTDYSGSRIMSQFSPMAGVSYRPHPYVNLYGNFSTAFQTPTTNELSNQPTKAGGFNPDLNPERLRGFEAGVKGGWPDQRLSWDAAFFFFNIKDMVIPFQINNPNTDEVFYRNAGKSRNKGFETKVSWSPLQKVKLSLAYTLMSFEFEDFVVRGSQLAGNDIPGVPPQHLFAGISVRHPIGVFAETNLQWIDKYFGNDFNGAPPGSTKPMSGFINDSYSLVDMRFGIQRGFNGVGFEFFLGVNNLFDTRYNGSIVPNAFGDRFFEPAAG</sequence>
<evidence type="ECO:0000256" key="4">
    <source>
        <dbReference type="ARBA" id="ARBA00022692"/>
    </source>
</evidence>
<evidence type="ECO:0000256" key="10">
    <source>
        <dbReference type="SAM" id="MobiDB-lite"/>
    </source>
</evidence>
<evidence type="ECO:0000256" key="5">
    <source>
        <dbReference type="ARBA" id="ARBA00023004"/>
    </source>
</evidence>
<keyword evidence="8" id="KW-0472">Membrane</keyword>
<keyword evidence="3" id="KW-0410">Iron transport</keyword>
<keyword evidence="2" id="KW-0813">Transport</keyword>
<dbReference type="PANTHER" id="PTHR32552">
    <property type="entry name" value="FERRICHROME IRON RECEPTOR-RELATED"/>
    <property type="match status" value="1"/>
</dbReference>
<evidence type="ECO:0000256" key="2">
    <source>
        <dbReference type="ARBA" id="ARBA00022448"/>
    </source>
</evidence>
<reference evidence="12" key="1">
    <citation type="submission" date="2018-05" db="EMBL/GenBank/DDBJ databases">
        <authorList>
            <person name="Lanie J.A."/>
            <person name="Ng W.-L."/>
            <person name="Kazmierczak K.M."/>
            <person name="Andrzejewski T.M."/>
            <person name="Davidsen T.M."/>
            <person name="Wayne K.J."/>
            <person name="Tettelin H."/>
            <person name="Glass J.I."/>
            <person name="Rusch D."/>
            <person name="Podicherti R."/>
            <person name="Tsui H.-C.T."/>
            <person name="Winkler M.E."/>
        </authorList>
    </citation>
    <scope>NUCLEOTIDE SEQUENCE</scope>
</reference>
<dbReference type="InterPro" id="IPR039426">
    <property type="entry name" value="TonB-dep_rcpt-like"/>
</dbReference>
<feature type="domain" description="TonB-dependent receptor-like beta-barrel" evidence="11">
    <location>
        <begin position="2"/>
        <end position="269"/>
    </location>
</feature>
<feature type="non-terminal residue" evidence="12">
    <location>
        <position position="1"/>
    </location>
</feature>
<evidence type="ECO:0000256" key="6">
    <source>
        <dbReference type="ARBA" id="ARBA00023065"/>
    </source>
</evidence>
<feature type="region of interest" description="Disordered" evidence="10">
    <location>
        <begin position="65"/>
        <end position="84"/>
    </location>
</feature>
<dbReference type="InterPro" id="IPR000531">
    <property type="entry name" value="Beta-barrel_TonB"/>
</dbReference>
<dbReference type="PANTHER" id="PTHR32552:SF81">
    <property type="entry name" value="TONB-DEPENDENT OUTER MEMBRANE RECEPTOR"/>
    <property type="match status" value="1"/>
</dbReference>
<evidence type="ECO:0000256" key="9">
    <source>
        <dbReference type="ARBA" id="ARBA00023237"/>
    </source>
</evidence>
<evidence type="ECO:0000259" key="11">
    <source>
        <dbReference type="Pfam" id="PF00593"/>
    </source>
</evidence>
<dbReference type="InterPro" id="IPR036942">
    <property type="entry name" value="Beta-barrel_TonB_sf"/>
</dbReference>
<dbReference type="SUPFAM" id="SSF56935">
    <property type="entry name" value="Porins"/>
    <property type="match status" value="1"/>
</dbReference>
<dbReference type="GO" id="GO:0009279">
    <property type="term" value="C:cell outer membrane"/>
    <property type="evidence" value="ECO:0007669"/>
    <property type="project" value="UniProtKB-SubCell"/>
</dbReference>
<dbReference type="PROSITE" id="PS52016">
    <property type="entry name" value="TONB_DEPENDENT_REC_3"/>
    <property type="match status" value="1"/>
</dbReference>
<dbReference type="EMBL" id="UINC01143993">
    <property type="protein sequence ID" value="SVD33235.1"/>
    <property type="molecule type" value="Genomic_DNA"/>
</dbReference>
<accession>A0A382UHC6</accession>
<dbReference type="GO" id="GO:0006826">
    <property type="term" value="P:iron ion transport"/>
    <property type="evidence" value="ECO:0007669"/>
    <property type="project" value="UniProtKB-KW"/>
</dbReference>
<evidence type="ECO:0000256" key="1">
    <source>
        <dbReference type="ARBA" id="ARBA00004571"/>
    </source>
</evidence>
<evidence type="ECO:0000313" key="12">
    <source>
        <dbReference type="EMBL" id="SVD33235.1"/>
    </source>
</evidence>
<dbReference type="Gene3D" id="2.40.170.20">
    <property type="entry name" value="TonB-dependent receptor, beta-barrel domain"/>
    <property type="match status" value="1"/>
</dbReference>
<comment type="subcellular location">
    <subcellularLocation>
        <location evidence="1">Cell outer membrane</location>
        <topology evidence="1">Multi-pass membrane protein</topology>
    </subcellularLocation>
</comment>
<keyword evidence="6" id="KW-0406">Ion transport</keyword>
<evidence type="ECO:0000256" key="7">
    <source>
        <dbReference type="ARBA" id="ARBA00023077"/>
    </source>
</evidence>
<keyword evidence="9" id="KW-0998">Cell outer membrane</keyword>
<proteinExistence type="predicted"/>
<keyword evidence="5" id="KW-0408">Iron</keyword>
<keyword evidence="4" id="KW-0812">Transmembrane</keyword>
<name>A0A382UHC6_9ZZZZ</name>
<keyword evidence="7" id="KW-0798">TonB box</keyword>
<dbReference type="Pfam" id="PF00593">
    <property type="entry name" value="TonB_dep_Rec_b-barrel"/>
    <property type="match status" value="1"/>
</dbReference>
<protein>
    <recommendedName>
        <fullName evidence="11">TonB-dependent receptor-like beta-barrel domain-containing protein</fullName>
    </recommendedName>
</protein>
<dbReference type="AlphaFoldDB" id="A0A382UHC6"/>
<feature type="non-terminal residue" evidence="12">
    <location>
        <position position="293"/>
    </location>
</feature>
<organism evidence="12">
    <name type="scientific">marine metagenome</name>
    <dbReference type="NCBI Taxonomy" id="408172"/>
    <lineage>
        <taxon>unclassified sequences</taxon>
        <taxon>metagenomes</taxon>
        <taxon>ecological metagenomes</taxon>
    </lineage>
</organism>
<evidence type="ECO:0000256" key="8">
    <source>
        <dbReference type="ARBA" id="ARBA00023136"/>
    </source>
</evidence>
<evidence type="ECO:0000256" key="3">
    <source>
        <dbReference type="ARBA" id="ARBA00022496"/>
    </source>
</evidence>
<feature type="compositionally biased region" description="Polar residues" evidence="10">
    <location>
        <begin position="65"/>
        <end position="75"/>
    </location>
</feature>
<gene>
    <name evidence="12" type="ORF">METZ01_LOCUS386089</name>
</gene>